<dbReference type="Gene3D" id="2.40.30.30">
    <property type="entry name" value="Riboflavin kinase-like"/>
    <property type="match status" value="1"/>
</dbReference>
<evidence type="ECO:0000313" key="8">
    <source>
        <dbReference type="EMBL" id="KZS05163.1"/>
    </source>
</evidence>
<dbReference type="InterPro" id="IPR023468">
    <property type="entry name" value="Riboflavin_kinase"/>
</dbReference>
<dbReference type="OrthoDB" id="276388at2759"/>
<dbReference type="Pfam" id="PF01687">
    <property type="entry name" value="Flavokinase"/>
    <property type="match status" value="1"/>
</dbReference>
<keyword evidence="8" id="KW-0418">Kinase</keyword>
<dbReference type="InterPro" id="IPR015865">
    <property type="entry name" value="Riboflavin_kinase_bac/euk"/>
</dbReference>
<dbReference type="Proteomes" id="UP000076858">
    <property type="component" value="Unassembled WGS sequence"/>
</dbReference>
<dbReference type="EC" id="2.7.1.26" evidence="2"/>
<dbReference type="PANTHER" id="PTHR22749:SF6">
    <property type="entry name" value="RIBOFLAVIN KINASE"/>
    <property type="match status" value="1"/>
</dbReference>
<protein>
    <recommendedName>
        <fullName evidence="2">riboflavin kinase</fullName>
        <ecNumber evidence="2">2.7.1.26</ecNumber>
    </recommendedName>
</protein>
<name>A0A0P5EPB3_9CRUS</name>
<dbReference type="EMBL" id="LRGB01002993">
    <property type="protein sequence ID" value="KZS05163.1"/>
    <property type="molecule type" value="Genomic_DNA"/>
</dbReference>
<keyword evidence="6" id="KW-0547">Nucleotide-binding</keyword>
<evidence type="ECO:0000256" key="6">
    <source>
        <dbReference type="ARBA" id="ARBA00022741"/>
    </source>
</evidence>
<comment type="pathway">
    <text evidence="1">Cofactor biosynthesis; FMN biosynthesis; FMN from riboflavin (ATP route): step 1/1.</text>
</comment>
<sequence>MPTTKTLGCLPFFAKGVVVKGFGRGSKELGIPTANYTSEVVETLPNDLETGIYYGYAKVDGGPVYKMVMSIGWNPFYKNVKKSMETHILHNFESDFYGSMLKTCIINYIRPEQSYESLDALIDAIKSDIAYADTQLDLPEHSALQTHSFFNAEKPQDVNTSELILPGSSL</sequence>
<evidence type="ECO:0000313" key="9">
    <source>
        <dbReference type="Proteomes" id="UP000076858"/>
    </source>
</evidence>
<dbReference type="InterPro" id="IPR023465">
    <property type="entry name" value="Riboflavin_kinase_dom_sf"/>
</dbReference>
<evidence type="ECO:0000256" key="2">
    <source>
        <dbReference type="ARBA" id="ARBA00012105"/>
    </source>
</evidence>
<comment type="caution">
    <text evidence="8">The sequence shown here is derived from an EMBL/GenBank/DDBJ whole genome shotgun (WGS) entry which is preliminary data.</text>
</comment>
<dbReference type="FunFam" id="2.40.30.30:FF:000021">
    <property type="entry name" value="Riboflavin kinase"/>
    <property type="match status" value="1"/>
</dbReference>
<dbReference type="GO" id="GO:0009398">
    <property type="term" value="P:FMN biosynthetic process"/>
    <property type="evidence" value="ECO:0007669"/>
    <property type="project" value="UniProtKB-UniPathway"/>
</dbReference>
<evidence type="ECO:0000256" key="7">
    <source>
        <dbReference type="ARBA" id="ARBA00022840"/>
    </source>
</evidence>
<dbReference type="GO" id="GO:0008531">
    <property type="term" value="F:riboflavin kinase activity"/>
    <property type="evidence" value="ECO:0007669"/>
    <property type="project" value="UniProtKB-EC"/>
</dbReference>
<accession>A0A0P5EPB3</accession>
<keyword evidence="9" id="KW-1185">Reference proteome</keyword>
<evidence type="ECO:0000256" key="4">
    <source>
        <dbReference type="ARBA" id="ARBA00022643"/>
    </source>
</evidence>
<organism evidence="8 9">
    <name type="scientific">Daphnia magna</name>
    <dbReference type="NCBI Taxonomy" id="35525"/>
    <lineage>
        <taxon>Eukaryota</taxon>
        <taxon>Metazoa</taxon>
        <taxon>Ecdysozoa</taxon>
        <taxon>Arthropoda</taxon>
        <taxon>Crustacea</taxon>
        <taxon>Branchiopoda</taxon>
        <taxon>Diplostraca</taxon>
        <taxon>Cladocera</taxon>
        <taxon>Anomopoda</taxon>
        <taxon>Daphniidae</taxon>
        <taxon>Daphnia</taxon>
    </lineage>
</organism>
<keyword evidence="5" id="KW-0808">Transferase</keyword>
<dbReference type="UniPathway" id="UPA00276">
    <property type="reaction ID" value="UER00406"/>
</dbReference>
<reference evidence="8 9" key="1">
    <citation type="submission" date="2016-03" db="EMBL/GenBank/DDBJ databases">
        <title>EvidentialGene: Evidence-directed Construction of Genes on Genomes.</title>
        <authorList>
            <person name="Gilbert D.G."/>
            <person name="Choi J.-H."/>
            <person name="Mockaitis K."/>
            <person name="Colbourne J."/>
            <person name="Pfrender M."/>
        </authorList>
    </citation>
    <scope>NUCLEOTIDE SEQUENCE [LARGE SCALE GENOMIC DNA]</scope>
    <source>
        <strain evidence="8 9">Xinb3</strain>
        <tissue evidence="8">Complete organism</tissue>
    </source>
</reference>
<gene>
    <name evidence="8" type="ORF">APZ42_031740</name>
</gene>
<keyword evidence="4" id="KW-0288">FMN</keyword>
<dbReference type="PANTHER" id="PTHR22749">
    <property type="entry name" value="RIBOFLAVIN KINASE/FMN ADENYLYLTRANSFERASE"/>
    <property type="match status" value="1"/>
</dbReference>
<proteinExistence type="predicted"/>
<dbReference type="STRING" id="35525.A0A0P5EPB3"/>
<keyword evidence="7" id="KW-0067">ATP-binding</keyword>
<dbReference type="GO" id="GO:0005524">
    <property type="term" value="F:ATP binding"/>
    <property type="evidence" value="ECO:0007669"/>
    <property type="project" value="UniProtKB-KW"/>
</dbReference>
<evidence type="ECO:0000256" key="5">
    <source>
        <dbReference type="ARBA" id="ARBA00022679"/>
    </source>
</evidence>
<dbReference type="SMART" id="SM00904">
    <property type="entry name" value="Flavokinase"/>
    <property type="match status" value="1"/>
</dbReference>
<dbReference type="GO" id="GO:0009231">
    <property type="term" value="P:riboflavin biosynthetic process"/>
    <property type="evidence" value="ECO:0007669"/>
    <property type="project" value="InterPro"/>
</dbReference>
<dbReference type="SUPFAM" id="SSF82114">
    <property type="entry name" value="Riboflavin kinase-like"/>
    <property type="match status" value="1"/>
</dbReference>
<dbReference type="AlphaFoldDB" id="A0A0P5EPB3"/>
<evidence type="ECO:0000256" key="3">
    <source>
        <dbReference type="ARBA" id="ARBA00022630"/>
    </source>
</evidence>
<keyword evidence="3" id="KW-0285">Flavoprotein</keyword>
<evidence type="ECO:0000256" key="1">
    <source>
        <dbReference type="ARBA" id="ARBA00005201"/>
    </source>
</evidence>
<dbReference type="GO" id="GO:0005739">
    <property type="term" value="C:mitochondrion"/>
    <property type="evidence" value="ECO:0007669"/>
    <property type="project" value="TreeGrafter"/>
</dbReference>